<protein>
    <submittedName>
        <fullName evidence="7">RCG35608</fullName>
    </submittedName>
</protein>
<dbReference type="Pfam" id="PF00061">
    <property type="entry name" value="Lipocalin"/>
    <property type="match status" value="1"/>
</dbReference>
<reference evidence="7" key="1">
    <citation type="journal article" date="2005" name="Genome Res.">
        <title>Gene and alternative splicing annotation with AIR.</title>
        <authorList>
            <person name="Florea L."/>
            <person name="Di Francesco V."/>
            <person name="Miller J."/>
            <person name="Turner R."/>
            <person name="Yao A."/>
            <person name="Harris M."/>
            <person name="Walenz B."/>
            <person name="Mobarry C."/>
            <person name="Merkulov G.V."/>
            <person name="Charlab R."/>
            <person name="Dew I."/>
            <person name="Deng Z."/>
            <person name="Istrail S."/>
            <person name="Li P."/>
            <person name="Sutton G."/>
        </authorList>
    </citation>
    <scope>NUCLEOTIDE SEQUENCE</scope>
    <source>
        <strain evidence="7">BN</strain>
    </source>
</reference>
<dbReference type="OMA" id="DHFVFYC"/>
<evidence type="ECO:0000256" key="5">
    <source>
        <dbReference type="SAM" id="SignalP"/>
    </source>
</evidence>
<dbReference type="InterPro" id="IPR012674">
    <property type="entry name" value="Calycin"/>
</dbReference>
<organism evidence="7">
    <name type="scientific">Rattus norvegicus</name>
    <name type="common">Rat</name>
    <dbReference type="NCBI Taxonomy" id="10116"/>
    <lineage>
        <taxon>Eukaryota</taxon>
        <taxon>Metazoa</taxon>
        <taxon>Chordata</taxon>
        <taxon>Craniata</taxon>
        <taxon>Vertebrata</taxon>
        <taxon>Euteleostomi</taxon>
        <taxon>Mammalia</taxon>
        <taxon>Eutheria</taxon>
        <taxon>Euarchontoglires</taxon>
        <taxon>Glires</taxon>
        <taxon>Rodentia</taxon>
        <taxon>Myomorpha</taxon>
        <taxon>Muroidea</taxon>
        <taxon>Muridae</taxon>
        <taxon>Murinae</taxon>
        <taxon>Rattus</taxon>
    </lineage>
</organism>
<evidence type="ECO:0000313" key="7">
    <source>
        <dbReference type="EMBL" id="EDL82774.1"/>
    </source>
</evidence>
<evidence type="ECO:0000256" key="2">
    <source>
        <dbReference type="ARBA" id="ARBA00006889"/>
    </source>
</evidence>
<feature type="chain" id="PRO_5039914637" evidence="5">
    <location>
        <begin position="20"/>
        <end position="176"/>
    </location>
</feature>
<dbReference type="PANTHER" id="PTHR11430">
    <property type="entry name" value="LIPOCALIN"/>
    <property type="match status" value="1"/>
</dbReference>
<dbReference type="InterPro" id="IPR000566">
    <property type="entry name" value="Lipocln_cytosolic_FA-bd_dom"/>
</dbReference>
<comment type="similarity">
    <text evidence="2">Belongs to the calycin superfamily. Lipocalin family.</text>
</comment>
<keyword evidence="3" id="KW-0964">Secreted</keyword>
<dbReference type="KEGG" id="rno:286933"/>
<evidence type="ECO:0000313" key="8">
    <source>
        <dbReference type="RGD" id="708374"/>
    </source>
</evidence>
<name>A6MGQ9_RAT</name>
<dbReference type="AlphaFoldDB" id="A6MGQ9"/>
<dbReference type="CTD" id="29989"/>
<dbReference type="PRINTS" id="PR01175">
    <property type="entry name" value="VNEBNERGLAND"/>
</dbReference>
<feature type="domain" description="Lipocalin/cytosolic fatty-acid binding" evidence="6">
    <location>
        <begin position="31"/>
        <end position="165"/>
    </location>
</feature>
<dbReference type="GeneID" id="286933"/>
<feature type="signal peptide" evidence="5">
    <location>
        <begin position="1"/>
        <end position="19"/>
    </location>
</feature>
<proteinExistence type="inferred from homology"/>
<dbReference type="RefSeq" id="XP_063139258.1">
    <property type="nucleotide sequence ID" value="XM_063283188.1"/>
</dbReference>
<comment type="subcellular location">
    <subcellularLocation>
        <location evidence="1">Secreted</location>
    </subcellularLocation>
</comment>
<evidence type="ECO:0000256" key="1">
    <source>
        <dbReference type="ARBA" id="ARBA00004613"/>
    </source>
</evidence>
<dbReference type="EMBL" id="DS030518">
    <property type="protein sequence ID" value="EDL82774.1"/>
    <property type="molecule type" value="Genomic_DNA"/>
</dbReference>
<dbReference type="GO" id="GO:0036094">
    <property type="term" value="F:small molecule binding"/>
    <property type="evidence" value="ECO:0007669"/>
    <property type="project" value="InterPro"/>
</dbReference>
<dbReference type="RefSeq" id="XP_063139259.1">
    <property type="nucleotide sequence ID" value="XM_063283189.1"/>
</dbReference>
<dbReference type="Gene3D" id="2.40.128.20">
    <property type="match status" value="1"/>
</dbReference>
<evidence type="ECO:0000256" key="3">
    <source>
        <dbReference type="ARBA" id="ARBA00022525"/>
    </source>
</evidence>
<dbReference type="SUPFAM" id="SSF50814">
    <property type="entry name" value="Lipocalins"/>
    <property type="match status" value="1"/>
</dbReference>
<dbReference type="RefSeq" id="NP_775171.2">
    <property type="nucleotide sequence ID" value="NM_173148.2"/>
</dbReference>
<evidence type="ECO:0000256" key="4">
    <source>
        <dbReference type="ARBA" id="ARBA00022729"/>
    </source>
</evidence>
<evidence type="ECO:0000259" key="6">
    <source>
        <dbReference type="Pfam" id="PF00061"/>
    </source>
</evidence>
<dbReference type="InterPro" id="IPR002450">
    <property type="entry name" value="von_Ebner_gland"/>
</dbReference>
<dbReference type="GO" id="GO:0005576">
    <property type="term" value="C:extracellular region"/>
    <property type="evidence" value="ECO:0007669"/>
    <property type="project" value="UniProtKB-SubCell"/>
</dbReference>
<dbReference type="CDD" id="cd19414">
    <property type="entry name" value="lipocalin_1_3_4_13-like"/>
    <property type="match status" value="1"/>
</dbReference>
<accession>A6MGQ9</accession>
<dbReference type="RGD" id="708374">
    <property type="gene designation" value="Obp2b"/>
</dbReference>
<dbReference type="OrthoDB" id="9621919at2759"/>
<keyword evidence="4 5" id="KW-0732">Signal</keyword>
<gene>
    <name evidence="8" type="primary">Obp2b</name>
    <name evidence="7" type="ORF">rCG_35608</name>
</gene>
<sequence>MKSRLLTVLLLGLMAVLKAQEAPPDDQEDFSGKWYTKATVCDRNHTDGKRPMKVFPMTVTALEGGDLEVRITFRGKGHCHLRRITMHKTDEPGKYTTFKGKKTFYIKEIPVKDHYIFYIKGQRHGKSYLKGKLVGRDSKDNPEAMEEFKKFVKSKGFREENITVPELLDECVPGSD</sequence>
<reference evidence="7" key="2">
    <citation type="submission" date="2005-07" db="EMBL/GenBank/DDBJ databases">
        <authorList>
            <person name="Mural R.J."/>
            <person name="Li P.W."/>
            <person name="Adams M.D."/>
            <person name="Amanatides P.G."/>
            <person name="Baden-Tillson H."/>
            <person name="Barnstead M."/>
            <person name="Chin S.H."/>
            <person name="Dew I."/>
            <person name="Evans C.A."/>
            <person name="Ferriera S."/>
            <person name="Flanigan M."/>
            <person name="Fosler C."/>
            <person name="Glodek A."/>
            <person name="Gu Z."/>
            <person name="Holt R.A."/>
            <person name="Jennings D."/>
            <person name="Kraft C.L."/>
            <person name="Lu F."/>
            <person name="Nguyen T."/>
            <person name="Nusskern D.R."/>
            <person name="Pfannkoch C.M."/>
            <person name="Sitter C."/>
            <person name="Sutton G.G."/>
            <person name="Venter J.C."/>
            <person name="Wang Z."/>
            <person name="Woodage T."/>
            <person name="Zheng X.H."/>
            <person name="Zhong F."/>
        </authorList>
    </citation>
    <scope>NUCLEOTIDE SEQUENCE</scope>
    <source>
        <strain evidence="7">BN</strain>
    </source>
</reference>
<dbReference type="AGR" id="RGD:708374"/>
<dbReference type="PANTHER" id="PTHR11430:SF129">
    <property type="entry name" value="ODORANT-BINDING PROTEIN 2A-RELATED"/>
    <property type="match status" value="1"/>
</dbReference>
<dbReference type="Proteomes" id="UP000234681">
    <property type="component" value="Unassembled WGS sequence"/>
</dbReference>
<dbReference type="InterPro" id="IPR002345">
    <property type="entry name" value="Lipocalin"/>
</dbReference>
<dbReference type="RefSeq" id="XP_063139257.1">
    <property type="nucleotide sequence ID" value="XM_063283187.1"/>
</dbReference>